<comment type="caution">
    <text evidence="2">The sequence shown here is derived from an EMBL/GenBank/DDBJ whole genome shotgun (WGS) entry which is preliminary data.</text>
</comment>
<keyword evidence="1" id="KW-1133">Transmembrane helix</keyword>
<evidence type="ECO:0008006" key="4">
    <source>
        <dbReference type="Google" id="ProtNLM"/>
    </source>
</evidence>
<organism evidence="2 3">
    <name type="scientific">Alteromonas stellipolaris</name>
    <dbReference type="NCBI Taxonomy" id="233316"/>
    <lineage>
        <taxon>Bacteria</taxon>
        <taxon>Pseudomonadati</taxon>
        <taxon>Pseudomonadota</taxon>
        <taxon>Gammaproteobacteria</taxon>
        <taxon>Alteromonadales</taxon>
        <taxon>Alteromonadaceae</taxon>
        <taxon>Alteromonas/Salinimonas group</taxon>
        <taxon>Alteromonas</taxon>
    </lineage>
</organism>
<protein>
    <recommendedName>
        <fullName evidence="4">Clp protease</fullName>
    </recommendedName>
</protein>
<keyword evidence="1" id="KW-0472">Membrane</keyword>
<dbReference type="EMBL" id="JAUOQI010000021">
    <property type="protein sequence ID" value="MDO6579543.1"/>
    <property type="molecule type" value="Genomic_DNA"/>
</dbReference>
<dbReference type="AlphaFoldDB" id="A0AAW7Z7F8"/>
<dbReference type="InterPro" id="IPR029045">
    <property type="entry name" value="ClpP/crotonase-like_dom_sf"/>
</dbReference>
<feature type="transmembrane region" description="Helical" evidence="1">
    <location>
        <begin position="130"/>
        <end position="151"/>
    </location>
</feature>
<evidence type="ECO:0000313" key="2">
    <source>
        <dbReference type="EMBL" id="MDO6579543.1"/>
    </source>
</evidence>
<evidence type="ECO:0000256" key="1">
    <source>
        <dbReference type="SAM" id="Phobius"/>
    </source>
</evidence>
<sequence>MQAPDYSNYSLAELEDVLANIDKEQYPDRVSAVLKEIALRQPLTSKTETSQHQDSSHLQNTATHSPAFVKNKYDDEALHANWLIRFWKGQVSLPISYWVVGILITLGALALSSFVELKIESASSRAELGVYMMLLYVVLTPVVIWQSVGVIRSAIRHPHRGGSAGWATMAIIMTVIGMINFTVDFYRSGVPIITESVSLIGAESTYPPTKFRVLNKGTELELYGGIEIGSELLLLDVLKQNENITTIHLHSIGGRLIGATRLAALVKEYGLNTFVKTSCSSACTIVYLAGKERLLGEDGVLEFHAPALGGKSMHDNTELSSAFDQAYKDADVPNWFAKKIRNTPNTELWAPSHKELLRAGIVSKVVDSSAYGFSGYEDESEINTQAVESGLLTHAYLVAMKEKDPDTYYRIVAINEEGLREGASINAIATRARAVFEARITHYIAHGSDADIVDYWHVMIKQMQELQGQYPLACAAFVYPDEVPLEHHAGNEAQLSSEVKALELEVLAKLIAHQQLSPSLYSDEESDDMITNLVKDMKDSSKAHFEVVAAPEDFLESPDIMCGAAIEIQQRFIDFEIQKAAKLLRTISAR</sequence>
<dbReference type="Proteomes" id="UP001170717">
    <property type="component" value="Unassembled WGS sequence"/>
</dbReference>
<gene>
    <name evidence="2" type="ORF">Q4527_19245</name>
</gene>
<dbReference type="SUPFAM" id="SSF52096">
    <property type="entry name" value="ClpP/crotonase"/>
    <property type="match status" value="1"/>
</dbReference>
<accession>A0AAW7Z7F8</accession>
<reference evidence="2" key="1">
    <citation type="submission" date="2023-07" db="EMBL/GenBank/DDBJ databases">
        <title>Genome content predicts the carbon catabolic preferences of heterotrophic bacteria.</title>
        <authorList>
            <person name="Gralka M."/>
        </authorList>
    </citation>
    <scope>NUCLEOTIDE SEQUENCE</scope>
    <source>
        <strain evidence="2">F2M12</strain>
    </source>
</reference>
<evidence type="ECO:0000313" key="3">
    <source>
        <dbReference type="Proteomes" id="UP001170717"/>
    </source>
</evidence>
<feature type="transmembrane region" description="Helical" evidence="1">
    <location>
        <begin position="163"/>
        <end position="183"/>
    </location>
</feature>
<name>A0AAW7Z7F8_9ALTE</name>
<dbReference type="RefSeq" id="WP_303539036.1">
    <property type="nucleotide sequence ID" value="NZ_CAXIBE010000015.1"/>
</dbReference>
<keyword evidence="1" id="KW-0812">Transmembrane</keyword>
<proteinExistence type="predicted"/>
<feature type="transmembrane region" description="Helical" evidence="1">
    <location>
        <begin position="95"/>
        <end position="115"/>
    </location>
</feature>